<keyword evidence="2 4" id="KW-0689">Ribosomal protein</keyword>
<dbReference type="SUPFAM" id="SSF46946">
    <property type="entry name" value="S13-like H2TH domain"/>
    <property type="match status" value="1"/>
</dbReference>
<dbReference type="GO" id="GO:0003676">
    <property type="term" value="F:nucleic acid binding"/>
    <property type="evidence" value="ECO:0007669"/>
    <property type="project" value="InterPro"/>
</dbReference>
<dbReference type="InterPro" id="IPR027437">
    <property type="entry name" value="Rbsml_uS13_C"/>
</dbReference>
<protein>
    <submittedName>
        <fullName evidence="4">Ribosomal protein S13</fullName>
    </submittedName>
</protein>
<dbReference type="EMBL" id="KJ679272">
    <property type="protein sequence ID" value="AID52040.1"/>
    <property type="molecule type" value="Genomic_DNA"/>
</dbReference>
<evidence type="ECO:0000256" key="1">
    <source>
        <dbReference type="ARBA" id="ARBA00008080"/>
    </source>
</evidence>
<evidence type="ECO:0000256" key="3">
    <source>
        <dbReference type="ARBA" id="ARBA00023274"/>
    </source>
</evidence>
<accession>A0A0B4MYZ7</accession>
<evidence type="ECO:0000256" key="2">
    <source>
        <dbReference type="ARBA" id="ARBA00022980"/>
    </source>
</evidence>
<name>A0A0B4MYZ7_9EUKA</name>
<dbReference type="GO" id="GO:1990904">
    <property type="term" value="C:ribonucleoprotein complex"/>
    <property type="evidence" value="ECO:0007669"/>
    <property type="project" value="UniProtKB-KW"/>
</dbReference>
<dbReference type="RefSeq" id="YP_009117124.1">
    <property type="nucleotide sequence ID" value="NC_026286.1"/>
</dbReference>
<comment type="similarity">
    <text evidence="1">Belongs to the universal ribosomal protein uS13 family.</text>
</comment>
<gene>
    <name evidence="4" type="primary">rps13</name>
</gene>
<dbReference type="InterPro" id="IPR010979">
    <property type="entry name" value="Ribosomal_uS13-like_H2TH"/>
</dbReference>
<proteinExistence type="inferred from homology"/>
<geneLocation type="mitochondrion" evidence="4"/>
<reference evidence="4" key="2">
    <citation type="submission" date="2014-04" db="EMBL/GenBank/DDBJ databases">
        <authorList>
            <person name="Fu C.-J."/>
            <person name="Sheikh S."/>
            <person name="Miao W."/>
            <person name="Andersson S.G.E."/>
            <person name="Baldauf S.L."/>
        </authorList>
    </citation>
    <scope>NUCLEOTIDE SEQUENCE</scope>
    <source>
        <strain evidence="4">ATCC MYA-3509</strain>
    </source>
</reference>
<dbReference type="AlphaFoldDB" id="A0A0B4MYZ7"/>
<dbReference type="Gene3D" id="4.10.910.10">
    <property type="entry name" value="30s ribosomal protein s13, domain 2"/>
    <property type="match status" value="1"/>
</dbReference>
<evidence type="ECO:0000313" key="4">
    <source>
        <dbReference type="EMBL" id="AID52040.1"/>
    </source>
</evidence>
<dbReference type="PROSITE" id="PS50159">
    <property type="entry name" value="RIBOSOMAL_S13_2"/>
    <property type="match status" value="1"/>
</dbReference>
<keyword evidence="4" id="KW-0496">Mitochondrion</keyword>
<dbReference type="GO" id="GO:0005840">
    <property type="term" value="C:ribosome"/>
    <property type="evidence" value="ECO:0007669"/>
    <property type="project" value="UniProtKB-KW"/>
</dbReference>
<reference evidence="4" key="1">
    <citation type="journal article" date="2014" name="Genome Biol. Evol.">
        <title>Missing genes, multiple ORFs, and C-to-U type RNA editing in Acrasis kona (Heterolobosea, Excavata) mitochondrial DNA.</title>
        <authorList>
            <person name="Fu C.J."/>
            <person name="Sheikh S."/>
            <person name="Miao W."/>
            <person name="Andersson S.G."/>
            <person name="Baldauf S.L."/>
        </authorList>
    </citation>
    <scope>NUCLEOTIDE SEQUENCE</scope>
    <source>
        <strain evidence="4">ATCC MYA-3509</strain>
    </source>
</reference>
<dbReference type="GeneID" id="22974606"/>
<keyword evidence="3" id="KW-0687">Ribonucleoprotein</keyword>
<sequence length="136" mass="16661">MKHYNILHILDKKISFQKKNKKLNELKLFILFSNRYGIGNKLINLITSYNSIKKEKYVKDYMYNLMNKNLHIFFKIYNNKVDNNLKLNIIKNLKKNVDLYNYMGSRYLRYLPLHGQRRRCNHKTTRKVRLLVIYNK</sequence>
<organism evidence="4">
    <name type="scientific">Acrasis kona</name>
    <dbReference type="NCBI Taxonomy" id="1008807"/>
    <lineage>
        <taxon>Eukaryota</taxon>
        <taxon>Discoba</taxon>
        <taxon>Heterolobosea</taxon>
        <taxon>Tetramitia</taxon>
        <taxon>Eutetramitia</taxon>
        <taxon>Acrasidae</taxon>
        <taxon>Acrasis</taxon>
    </lineage>
</organism>